<evidence type="ECO:0000259" key="8">
    <source>
        <dbReference type="PROSITE" id="PS50110"/>
    </source>
</evidence>
<gene>
    <name evidence="11" type="ORF">J8F10_05895</name>
</gene>
<evidence type="ECO:0000256" key="1">
    <source>
        <dbReference type="ARBA" id="ARBA00000085"/>
    </source>
</evidence>
<dbReference type="NCBIfam" id="TIGR00229">
    <property type="entry name" value="sensory_box"/>
    <property type="match status" value="5"/>
</dbReference>
<dbReference type="InterPro" id="IPR013656">
    <property type="entry name" value="PAS_4"/>
</dbReference>
<evidence type="ECO:0000313" key="12">
    <source>
        <dbReference type="Proteomes" id="UP000676565"/>
    </source>
</evidence>
<dbReference type="EMBL" id="JAGKQQ010000001">
    <property type="protein sequence ID" value="MBP3954813.1"/>
    <property type="molecule type" value="Genomic_DNA"/>
</dbReference>
<feature type="domain" description="PAC" evidence="10">
    <location>
        <begin position="204"/>
        <end position="255"/>
    </location>
</feature>
<dbReference type="Proteomes" id="UP000676565">
    <property type="component" value="Unassembled WGS sequence"/>
</dbReference>
<dbReference type="InterPro" id="IPR000014">
    <property type="entry name" value="PAS"/>
</dbReference>
<dbReference type="SUPFAM" id="SSF55785">
    <property type="entry name" value="PYP-like sensor domain (PAS domain)"/>
    <property type="match status" value="5"/>
</dbReference>
<dbReference type="SMART" id="SM00091">
    <property type="entry name" value="PAS"/>
    <property type="match status" value="5"/>
</dbReference>
<accession>A0ABS5BM73</accession>
<feature type="domain" description="PAS" evidence="9">
    <location>
        <begin position="130"/>
        <end position="200"/>
    </location>
</feature>
<evidence type="ECO:0000256" key="3">
    <source>
        <dbReference type="ARBA" id="ARBA00022553"/>
    </source>
</evidence>
<evidence type="ECO:0000256" key="2">
    <source>
        <dbReference type="ARBA" id="ARBA00012438"/>
    </source>
</evidence>
<dbReference type="PROSITE" id="PS50113">
    <property type="entry name" value="PAC"/>
    <property type="match status" value="4"/>
</dbReference>
<dbReference type="SMART" id="SM00388">
    <property type="entry name" value="HisKA"/>
    <property type="match status" value="1"/>
</dbReference>
<dbReference type="InterPro" id="IPR000700">
    <property type="entry name" value="PAS-assoc_C"/>
</dbReference>
<dbReference type="CDD" id="cd00082">
    <property type="entry name" value="HisKA"/>
    <property type="match status" value="1"/>
</dbReference>
<dbReference type="Pfam" id="PF13188">
    <property type="entry name" value="PAS_8"/>
    <property type="match status" value="1"/>
</dbReference>
<dbReference type="PROSITE" id="PS50109">
    <property type="entry name" value="HIS_KIN"/>
    <property type="match status" value="1"/>
</dbReference>
<feature type="domain" description="Response regulatory" evidence="8">
    <location>
        <begin position="899"/>
        <end position="1015"/>
    </location>
</feature>
<dbReference type="Pfam" id="PF02518">
    <property type="entry name" value="HATPase_c"/>
    <property type="match status" value="1"/>
</dbReference>
<dbReference type="PANTHER" id="PTHR43304">
    <property type="entry name" value="PHYTOCHROME-LIKE PROTEIN CPH1"/>
    <property type="match status" value="1"/>
</dbReference>
<feature type="domain" description="Histidine kinase" evidence="7">
    <location>
        <begin position="655"/>
        <end position="878"/>
    </location>
</feature>
<evidence type="ECO:0000313" key="11">
    <source>
        <dbReference type="EMBL" id="MBP3954813.1"/>
    </source>
</evidence>
<dbReference type="InterPro" id="IPR036890">
    <property type="entry name" value="HATPase_C_sf"/>
</dbReference>
<comment type="catalytic activity">
    <reaction evidence="1">
        <text>ATP + protein L-histidine = ADP + protein N-phospho-L-histidine.</text>
        <dbReference type="EC" id="2.7.13.3"/>
    </reaction>
</comment>
<dbReference type="InterPro" id="IPR001610">
    <property type="entry name" value="PAC"/>
</dbReference>
<keyword evidence="5" id="KW-0418">Kinase</keyword>
<feature type="domain" description="PAS" evidence="9">
    <location>
        <begin position="380"/>
        <end position="421"/>
    </location>
</feature>
<protein>
    <recommendedName>
        <fullName evidence="2">histidine kinase</fullName>
        <ecNumber evidence="2">2.7.13.3</ecNumber>
    </recommendedName>
</protein>
<comment type="caution">
    <text evidence="11">The sequence shown here is derived from an EMBL/GenBank/DDBJ whole genome shotgun (WGS) entry which is preliminary data.</text>
</comment>
<evidence type="ECO:0000256" key="6">
    <source>
        <dbReference type="PROSITE-ProRule" id="PRU00169"/>
    </source>
</evidence>
<keyword evidence="3 6" id="KW-0597">Phosphoprotein</keyword>
<feature type="domain" description="PAC" evidence="10">
    <location>
        <begin position="589"/>
        <end position="642"/>
    </location>
</feature>
<dbReference type="SMART" id="SM00448">
    <property type="entry name" value="REC"/>
    <property type="match status" value="1"/>
</dbReference>
<dbReference type="Gene3D" id="1.10.287.130">
    <property type="match status" value="1"/>
</dbReference>
<dbReference type="SUPFAM" id="SSF55874">
    <property type="entry name" value="ATPase domain of HSP90 chaperone/DNA topoisomerase II/histidine kinase"/>
    <property type="match status" value="1"/>
</dbReference>
<dbReference type="InterPro" id="IPR011006">
    <property type="entry name" value="CheY-like_superfamily"/>
</dbReference>
<proteinExistence type="predicted"/>
<dbReference type="Gene3D" id="3.30.450.20">
    <property type="entry name" value="PAS domain"/>
    <property type="match status" value="5"/>
</dbReference>
<evidence type="ECO:0000256" key="4">
    <source>
        <dbReference type="ARBA" id="ARBA00022679"/>
    </source>
</evidence>
<organism evidence="11 12">
    <name type="scientific">Gemmata palustris</name>
    <dbReference type="NCBI Taxonomy" id="2822762"/>
    <lineage>
        <taxon>Bacteria</taxon>
        <taxon>Pseudomonadati</taxon>
        <taxon>Planctomycetota</taxon>
        <taxon>Planctomycetia</taxon>
        <taxon>Gemmatales</taxon>
        <taxon>Gemmataceae</taxon>
        <taxon>Gemmata</taxon>
    </lineage>
</organism>
<dbReference type="PROSITE" id="PS50110">
    <property type="entry name" value="RESPONSE_REGULATORY"/>
    <property type="match status" value="1"/>
</dbReference>
<feature type="domain" description="PAC" evidence="10">
    <location>
        <begin position="461"/>
        <end position="514"/>
    </location>
</feature>
<evidence type="ECO:0000259" key="9">
    <source>
        <dbReference type="PROSITE" id="PS50112"/>
    </source>
</evidence>
<dbReference type="InterPro" id="IPR013655">
    <property type="entry name" value="PAS_fold_3"/>
</dbReference>
<feature type="domain" description="PAC" evidence="10">
    <location>
        <begin position="84"/>
        <end position="136"/>
    </location>
</feature>
<dbReference type="InterPro" id="IPR005467">
    <property type="entry name" value="His_kinase_dom"/>
</dbReference>
<dbReference type="Gene3D" id="3.30.565.10">
    <property type="entry name" value="Histidine kinase-like ATPase, C-terminal domain"/>
    <property type="match status" value="1"/>
</dbReference>
<dbReference type="CDD" id="cd00130">
    <property type="entry name" value="PAS"/>
    <property type="match status" value="5"/>
</dbReference>
<dbReference type="SUPFAM" id="SSF52172">
    <property type="entry name" value="CheY-like"/>
    <property type="match status" value="1"/>
</dbReference>
<dbReference type="PRINTS" id="PR00344">
    <property type="entry name" value="BCTRLSENSOR"/>
</dbReference>
<dbReference type="SMART" id="SM00387">
    <property type="entry name" value="HATPase_c"/>
    <property type="match status" value="1"/>
</dbReference>
<dbReference type="InterPro" id="IPR004358">
    <property type="entry name" value="Sig_transdc_His_kin-like_C"/>
</dbReference>
<sequence length="1020" mass="111852">MAVLTGEAPPDGFVFEDIADAMPHMVWLAGPDGGTTYHNRRILEYAGLPAGVTLGAGWERLVHPDDVPATRATWLHSVGTGEPFESEYRLRRHDGAYRWFLARAHTQLDGRGEVVRWVGTCTDIEDQKGAESRFRAIIEKSFDAVDLIAPDGTILYSSPAGIRLLGYPQDEDVGRNGFELMHPDDMVRVRAEFERLLATPGGSADTVHRARHRDAHYLWLEARATNLLHDPAVRAVVVNFRDVSDRVAAEEQLREGERRYRELFDASPHPMWVYDAETLRFLAVNDAAVECYGYTRDEFLDMRVTDIRPPEDVPALLAAIQGPGAALQRRGVWRHRWKDGSVRDVEVADRSLAFGGRLARLVLALDATDRLRAERELERGLARLRAVVETMADGLVYADPEGNLLDWNPAALRLHGYASPDEARRHLSSFADTFTLSRPDGTPVPPRDWPMPRVLRGEAVTDEKYVLRRRDTGAERVMRYSGAPVRGPGGDVELGVVTFHDVTDRKRAEAERDALLARLQVQFERMPLAYVQFGADLRVTDWNPAAERIFGFRKDEVLGMGPPYERIVPASFRAEAEPLLARIRAGDMAAHSVNLNLTKDGRTITCEWFNTPLLDEGGRFTGLLCLAQDLTARLLLEEQFRQAQKMEAFGQLAGGVAHDFNNLLTIINGYSDIVLGGLPPGDPNRGLVTEIHRAGERSAGLTRQLLAFSRKQVLAPKVLDLNAVVGDTASMLRRVIGEDVKLSTTTASGLWPVKADPGQVEQILLNLAVNARDAMPTGGKLTIETGNVELDETYAASHPDARPGPHVLLAVSDTGCGMTPEVRAKIFEPFFTTKGPGKGTGLGLATVYGIVKQSGGHVDVYSEVGVGTTFKVYLPRTEPTGGGAKSHSALRALPRGTETVLVVEDDAAVRALTRHILQSAGYAVLEAAGGDEALRVAADHAGRIDLLVTDVVMPGLGGRAAAERLAERHPGLRVLFVSGYTDDAVVRHGVLHESVNFLQKPFTPAALAWKVREVLDQPST</sequence>
<dbReference type="PANTHER" id="PTHR43304:SF1">
    <property type="entry name" value="PAC DOMAIN-CONTAINING PROTEIN"/>
    <property type="match status" value="1"/>
</dbReference>
<dbReference type="EC" id="2.7.13.3" evidence="2"/>
<evidence type="ECO:0000256" key="5">
    <source>
        <dbReference type="ARBA" id="ARBA00022777"/>
    </source>
</evidence>
<dbReference type="InterPro" id="IPR001789">
    <property type="entry name" value="Sig_transdc_resp-reg_receiver"/>
</dbReference>
<reference evidence="11 12" key="1">
    <citation type="submission" date="2021-04" db="EMBL/GenBank/DDBJ databases">
        <authorList>
            <person name="Ivanova A."/>
        </authorList>
    </citation>
    <scope>NUCLEOTIDE SEQUENCE [LARGE SCALE GENOMIC DNA]</scope>
    <source>
        <strain evidence="11 12">G18</strain>
    </source>
</reference>
<keyword evidence="4" id="KW-0808">Transferase</keyword>
<dbReference type="Pfam" id="PF00072">
    <property type="entry name" value="Response_reg"/>
    <property type="match status" value="1"/>
</dbReference>
<dbReference type="InterPro" id="IPR036097">
    <property type="entry name" value="HisK_dim/P_sf"/>
</dbReference>
<name>A0ABS5BM73_9BACT</name>
<evidence type="ECO:0000259" key="7">
    <source>
        <dbReference type="PROSITE" id="PS50109"/>
    </source>
</evidence>
<dbReference type="SMART" id="SM00086">
    <property type="entry name" value="PAC"/>
    <property type="match status" value="5"/>
</dbReference>
<dbReference type="InterPro" id="IPR003661">
    <property type="entry name" value="HisK_dim/P_dom"/>
</dbReference>
<dbReference type="Pfam" id="PF08448">
    <property type="entry name" value="PAS_4"/>
    <property type="match status" value="2"/>
</dbReference>
<dbReference type="InterPro" id="IPR035965">
    <property type="entry name" value="PAS-like_dom_sf"/>
</dbReference>
<evidence type="ECO:0000259" key="10">
    <source>
        <dbReference type="PROSITE" id="PS50113"/>
    </source>
</evidence>
<dbReference type="RefSeq" id="WP_210652925.1">
    <property type="nucleotide sequence ID" value="NZ_JAGKQQ010000001.1"/>
</dbReference>
<dbReference type="InterPro" id="IPR003594">
    <property type="entry name" value="HATPase_dom"/>
</dbReference>
<dbReference type="Pfam" id="PF08447">
    <property type="entry name" value="PAS_3"/>
    <property type="match status" value="2"/>
</dbReference>
<dbReference type="SUPFAM" id="SSF47384">
    <property type="entry name" value="Homodimeric domain of signal transducing histidine kinase"/>
    <property type="match status" value="1"/>
</dbReference>
<feature type="domain" description="PAS" evidence="9">
    <location>
        <begin position="515"/>
        <end position="569"/>
    </location>
</feature>
<dbReference type="Gene3D" id="3.40.50.2300">
    <property type="match status" value="1"/>
</dbReference>
<feature type="modified residue" description="4-aspartylphosphate" evidence="6">
    <location>
        <position position="950"/>
    </location>
</feature>
<feature type="domain" description="PAS" evidence="9">
    <location>
        <begin position="256"/>
        <end position="321"/>
    </location>
</feature>
<dbReference type="PROSITE" id="PS50112">
    <property type="entry name" value="PAS"/>
    <property type="match status" value="4"/>
</dbReference>
<keyword evidence="12" id="KW-1185">Reference proteome</keyword>
<dbReference type="InterPro" id="IPR052162">
    <property type="entry name" value="Sensor_kinase/Photoreceptor"/>
</dbReference>